<accession>A0A1A5YGZ0</accession>
<dbReference type="Proteomes" id="UP000092024">
    <property type="component" value="Unassembled WGS sequence"/>
</dbReference>
<organism evidence="1 2">
    <name type="scientific">Paenibacillus oryzae</name>
    <dbReference type="NCBI Taxonomy" id="1844972"/>
    <lineage>
        <taxon>Bacteria</taxon>
        <taxon>Bacillati</taxon>
        <taxon>Bacillota</taxon>
        <taxon>Bacilli</taxon>
        <taxon>Bacillales</taxon>
        <taxon>Paenibacillaceae</taxon>
        <taxon>Paenibacillus</taxon>
    </lineage>
</organism>
<sequence length="65" mass="7117">MLSKLNALLHSKEKLAARMDKAMKVARIAVLALLAAIVLSQLALQNETIREWLTSAARWEGTSLG</sequence>
<name>A0A1A5YGZ0_9BACL</name>
<proteinExistence type="predicted"/>
<evidence type="ECO:0000313" key="1">
    <source>
        <dbReference type="EMBL" id="OBR64852.1"/>
    </source>
</evidence>
<evidence type="ECO:0000313" key="2">
    <source>
        <dbReference type="Proteomes" id="UP000092024"/>
    </source>
</evidence>
<protein>
    <submittedName>
        <fullName evidence="1">Uncharacterized protein</fullName>
    </submittedName>
</protein>
<comment type="caution">
    <text evidence="1">The sequence shown here is derived from an EMBL/GenBank/DDBJ whole genome shotgun (WGS) entry which is preliminary data.</text>
</comment>
<dbReference type="RefSeq" id="WP_068683960.1">
    <property type="nucleotide sequence ID" value="NZ_LYPA01000064.1"/>
</dbReference>
<dbReference type="AlphaFoldDB" id="A0A1A5YGZ0"/>
<dbReference type="STRING" id="1844972.A7K91_04520"/>
<reference evidence="1 2" key="1">
    <citation type="submission" date="2016-05" db="EMBL/GenBank/DDBJ databases">
        <title>Paenibacillus oryzae. sp. nov., isolated from the rice root.</title>
        <authorList>
            <person name="Zhang J."/>
            <person name="Zhang X."/>
        </authorList>
    </citation>
    <scope>NUCLEOTIDE SEQUENCE [LARGE SCALE GENOMIC DNA]</scope>
    <source>
        <strain evidence="1 2">1DrF-4</strain>
    </source>
</reference>
<keyword evidence="2" id="KW-1185">Reference proteome</keyword>
<dbReference type="EMBL" id="LYPA01000064">
    <property type="protein sequence ID" value="OBR64852.1"/>
    <property type="molecule type" value="Genomic_DNA"/>
</dbReference>
<gene>
    <name evidence="1" type="ORF">A7K91_04520</name>
</gene>